<dbReference type="SUPFAM" id="SSF82185">
    <property type="entry name" value="Histone H3 K4-specific methyltransferase SET7/9 N-terminal domain"/>
    <property type="match status" value="1"/>
</dbReference>
<dbReference type="EMBL" id="CP123443">
    <property type="protein sequence ID" value="WGK70295.1"/>
    <property type="molecule type" value="Genomic_DNA"/>
</dbReference>
<proteinExistence type="predicted"/>
<protein>
    <submittedName>
        <fullName evidence="3">Uncharacterized protein</fullName>
    </submittedName>
</protein>
<evidence type="ECO:0000313" key="3">
    <source>
        <dbReference type="EMBL" id="WGK70295.1"/>
    </source>
</evidence>
<feature type="region of interest" description="Disordered" evidence="2">
    <location>
        <begin position="642"/>
        <end position="691"/>
    </location>
</feature>
<evidence type="ECO:0000256" key="2">
    <source>
        <dbReference type="SAM" id="MobiDB-lite"/>
    </source>
</evidence>
<dbReference type="SMART" id="SM00698">
    <property type="entry name" value="MORN"/>
    <property type="match status" value="3"/>
</dbReference>
<accession>A0ABY8MJU0</accession>
<feature type="compositionally biased region" description="Basic and acidic residues" evidence="2">
    <location>
        <begin position="778"/>
        <end position="792"/>
    </location>
</feature>
<sequence length="801" mass="91792">MVLHSEDYQFRKMVSFVRMDEYHNEQKTGHVRMRDKWRQTFRPQYKQSQLHFTEGGLLSFCSSRFHNADEVRSEEVHCHYENSLLLKRVFRAQGDGLDMQREENRIYNEQNLLTEKNILENDVLQKCVHYSYDGDFRLIKEEYLQHSKIYLYNNKDLCREERIYHNNEHTKSLLYQYDDNDNIVELWEESPVGRTCRLHKYSYNRHQLISNYQLINQDGLVLSNLEYKYSNFIGDDWLERYTWQLGGRSGKLSRHLVHSCMRSPCLDQSSSEELGEHFRHSGRTLELPEGSYQGQVQVGVMHGHGRLDFFDGSCYIGNFDAGRMSGYGSFYWPDKRIYQGYFENNKMEGRGNYYLADGSLYQGIFSEGQLLSDKPYYFLPGDSVLSRKNRARKNQSRENYRKENREGLASDRFAGRGSSRPGTNSEQEFIEIAAQAVQQRLREQAEAEAAAAREALGLSSEDVEAEESNIRRQQIEYAKAKSRQIIDQFGDGTVEKGGNSSNQEAVESDSQELESVDGLFADEREIGDCIGSDNTKEDKVRREEWGEGRTEERAEEQTEKQGEDWANFYAEANTVMGYLGSDVGAGPAMPDSRTGSPETVSPGEISPDEKPDCLQDGVLQVSQEQFEQELQQEFLDYLANRRLQESESGTDSEVGPEMEFGPKAKDDDLNFLWSEGGAGVDHCETGQDEMSDTSQDVFYGEVTGLEAAKSGSGDKVTDKTDTLAGLHEDVAPDQNQSSVRDVVSGLPDRAEAEGYSDLFVAHRLQLPEEQSDGLHIPQHSELRVEPDLENRYRTVQPRMKK</sequence>
<feature type="compositionally biased region" description="Basic and acidic residues" evidence="2">
    <location>
        <begin position="534"/>
        <end position="563"/>
    </location>
</feature>
<dbReference type="Proteomes" id="UP001228690">
    <property type="component" value="Chromosome"/>
</dbReference>
<feature type="compositionally biased region" description="Acidic residues" evidence="2">
    <location>
        <begin position="506"/>
        <end position="515"/>
    </location>
</feature>
<dbReference type="Pfam" id="PF02493">
    <property type="entry name" value="MORN"/>
    <property type="match status" value="3"/>
</dbReference>
<organism evidence="3 4">
    <name type="scientific">Candidatus Haliotispira prima</name>
    <dbReference type="NCBI Taxonomy" id="3034016"/>
    <lineage>
        <taxon>Bacteria</taxon>
        <taxon>Pseudomonadati</taxon>
        <taxon>Spirochaetota</taxon>
        <taxon>Spirochaetia</taxon>
        <taxon>Spirochaetales</taxon>
        <taxon>Spirochaetaceae</taxon>
        <taxon>Candidatus Haliotispira</taxon>
    </lineage>
</organism>
<feature type="region of interest" description="Disordered" evidence="2">
    <location>
        <begin position="578"/>
        <end position="612"/>
    </location>
</feature>
<keyword evidence="4" id="KW-1185">Reference proteome</keyword>
<evidence type="ECO:0000256" key="1">
    <source>
        <dbReference type="ARBA" id="ARBA00022737"/>
    </source>
</evidence>
<dbReference type="Gene3D" id="2.20.110.10">
    <property type="entry name" value="Histone H3 K4-specific methyltransferase SET7/9 N-terminal domain"/>
    <property type="match status" value="1"/>
</dbReference>
<dbReference type="InterPro" id="IPR003409">
    <property type="entry name" value="MORN"/>
</dbReference>
<reference evidence="3 4" key="1">
    <citation type="submission" date="2023-04" db="EMBL/GenBank/DDBJ databases">
        <title>Spirochaete genome identified in red abalone sample constitutes a novel genus.</title>
        <authorList>
            <person name="Sharma S.P."/>
            <person name="Purcell C.M."/>
            <person name="Hyde J.R."/>
            <person name="Severin A.J."/>
        </authorList>
    </citation>
    <scope>NUCLEOTIDE SEQUENCE [LARGE SCALE GENOMIC DNA]</scope>
    <source>
        <strain evidence="3 4">SP-2023</strain>
    </source>
</reference>
<evidence type="ECO:0000313" key="4">
    <source>
        <dbReference type="Proteomes" id="UP001228690"/>
    </source>
</evidence>
<feature type="region of interest" description="Disordered" evidence="2">
    <location>
        <begin position="490"/>
        <end position="566"/>
    </location>
</feature>
<dbReference type="PANTHER" id="PTHR43215:SF14">
    <property type="entry name" value="RADIAL SPOKE HEAD 1 HOMOLOG"/>
    <property type="match status" value="1"/>
</dbReference>
<dbReference type="RefSeq" id="WP_326928504.1">
    <property type="nucleotide sequence ID" value="NZ_CP123443.1"/>
</dbReference>
<gene>
    <name evidence="3" type="ORF">P0082_05395</name>
</gene>
<feature type="region of interest" description="Disordered" evidence="2">
    <location>
        <begin position="388"/>
        <end position="426"/>
    </location>
</feature>
<dbReference type="PANTHER" id="PTHR43215">
    <property type="entry name" value="RADIAL SPOKE HEAD 1 HOMOLOG"/>
    <property type="match status" value="1"/>
</dbReference>
<feature type="region of interest" description="Disordered" evidence="2">
    <location>
        <begin position="769"/>
        <end position="801"/>
    </location>
</feature>
<feature type="compositionally biased region" description="Basic and acidic residues" evidence="2">
    <location>
        <begin position="395"/>
        <end position="409"/>
    </location>
</feature>
<name>A0ABY8MJU0_9SPIO</name>
<keyword evidence="1" id="KW-0677">Repeat</keyword>